<keyword evidence="1" id="KW-0175">Coiled coil</keyword>
<dbReference type="Pfam" id="PF10368">
    <property type="entry name" value="YkyA"/>
    <property type="match status" value="1"/>
</dbReference>
<name>A0A7T7CCC1_9BACI</name>
<dbReference type="RefSeq" id="WP_200123971.1">
    <property type="nucleotide sequence ID" value="NZ_CP054705.1"/>
</dbReference>
<evidence type="ECO:0000313" key="3">
    <source>
        <dbReference type="Proteomes" id="UP000595823"/>
    </source>
</evidence>
<dbReference type="AlphaFoldDB" id="A0A7T7CCC1"/>
<dbReference type="KEGG" id="scia:HUG15_15585"/>
<dbReference type="Proteomes" id="UP000595823">
    <property type="component" value="Chromosome"/>
</dbReference>
<dbReference type="Gene3D" id="1.20.120.570">
    <property type="entry name" value="YkyA-like"/>
    <property type="match status" value="1"/>
</dbReference>
<evidence type="ECO:0000256" key="1">
    <source>
        <dbReference type="SAM" id="Coils"/>
    </source>
</evidence>
<dbReference type="InterPro" id="IPR019454">
    <property type="entry name" value="Lipoprot_YkyA-like"/>
</dbReference>
<protein>
    <submittedName>
        <fullName evidence="2">YkyA family protein</fullName>
    </submittedName>
</protein>
<organism evidence="2 3">
    <name type="scientific">Salicibibacter cibarius</name>
    <dbReference type="NCBI Taxonomy" id="2743000"/>
    <lineage>
        <taxon>Bacteria</taxon>
        <taxon>Bacillati</taxon>
        <taxon>Bacillota</taxon>
        <taxon>Bacilli</taxon>
        <taxon>Bacillales</taxon>
        <taxon>Bacillaceae</taxon>
        <taxon>Salicibibacter</taxon>
    </lineage>
</organism>
<evidence type="ECO:0000313" key="2">
    <source>
        <dbReference type="EMBL" id="QQK76844.1"/>
    </source>
</evidence>
<feature type="coiled-coil region" evidence="1">
    <location>
        <begin position="36"/>
        <end position="78"/>
    </location>
</feature>
<dbReference type="EMBL" id="CP054705">
    <property type="protein sequence ID" value="QQK76844.1"/>
    <property type="molecule type" value="Genomic_DNA"/>
</dbReference>
<dbReference type="PROSITE" id="PS51257">
    <property type="entry name" value="PROKAR_LIPOPROTEIN"/>
    <property type="match status" value="1"/>
</dbReference>
<dbReference type="InterPro" id="IPR036785">
    <property type="entry name" value="YkyA-like_sf"/>
</dbReference>
<accession>A0A7T7CCC1</accession>
<reference evidence="2 3" key="1">
    <citation type="submission" date="2020-06" db="EMBL/GenBank/DDBJ databases">
        <title>Genomic analysis of Salicibibacter sp. NKC5-3.</title>
        <authorList>
            <person name="Oh Y.J."/>
        </authorList>
    </citation>
    <scope>NUCLEOTIDE SEQUENCE [LARGE SCALE GENOMIC DNA]</scope>
    <source>
        <strain evidence="2 3">NKC5-3</strain>
    </source>
</reference>
<keyword evidence="3" id="KW-1185">Reference proteome</keyword>
<sequence>MKRWVQTAAITIGAVSLAGCSESVGIEDATSSVAEIENQKDNVIAYINEILAQEEEMLEGFEEDLAENEAELFSAREAQVFANLEERESHLAAINDSAQAMQMENDIIATVLEDGDSEELPMDELEQLNEQTASLHNELNEFVETYGSELQTQDDYFSGLGEDSDFEFLADGIETVNEAQEDVHELLESIHDELLTTEAALEDVEISEEASS</sequence>
<proteinExistence type="predicted"/>
<gene>
    <name evidence="2" type="ORF">HUG15_15585</name>
</gene>